<reference evidence="2 3" key="1">
    <citation type="submission" date="2021-01" db="EMBL/GenBank/DDBJ databases">
        <title>Sequencing the genomes of 1000 actinobacteria strains.</title>
        <authorList>
            <person name="Klenk H.-P."/>
        </authorList>
    </citation>
    <scope>NUCLEOTIDE SEQUENCE [LARGE SCALE GENOMIC DNA]</scope>
    <source>
        <strain evidence="2 3">DSM 18239</strain>
    </source>
</reference>
<sequence>MQRKTLGRRLALAVVLVPAGGLGVAVTAGAYLSWDITERCLRADPPRTTDESQAVVTASADYLRGRLQCRWSNENGSKVDVETFPLYTRA</sequence>
<keyword evidence="1" id="KW-0472">Membrane</keyword>
<dbReference type="RefSeq" id="WP_193669221.1">
    <property type="nucleotide sequence ID" value="NZ_JACDTV010000008.1"/>
</dbReference>
<comment type="caution">
    <text evidence="2">The sequence shown here is derived from an EMBL/GenBank/DDBJ whole genome shotgun (WGS) entry which is preliminary data.</text>
</comment>
<gene>
    <name evidence="2" type="ORF">JOE61_000476</name>
</gene>
<dbReference type="EMBL" id="JAFBBZ010000001">
    <property type="protein sequence ID" value="MBM7506662.1"/>
    <property type="molecule type" value="Genomic_DNA"/>
</dbReference>
<keyword evidence="1" id="KW-0812">Transmembrane</keyword>
<organism evidence="2 3">
    <name type="scientific">Nocardioides salarius</name>
    <dbReference type="NCBI Taxonomy" id="374513"/>
    <lineage>
        <taxon>Bacteria</taxon>
        <taxon>Bacillati</taxon>
        <taxon>Actinomycetota</taxon>
        <taxon>Actinomycetes</taxon>
        <taxon>Propionibacteriales</taxon>
        <taxon>Nocardioidaceae</taxon>
        <taxon>Nocardioides</taxon>
    </lineage>
</organism>
<evidence type="ECO:0000313" key="2">
    <source>
        <dbReference type="EMBL" id="MBM7506662.1"/>
    </source>
</evidence>
<name>A0ABS2M639_9ACTN</name>
<keyword evidence="3" id="KW-1185">Reference proteome</keyword>
<evidence type="ECO:0000313" key="3">
    <source>
        <dbReference type="Proteomes" id="UP000732378"/>
    </source>
</evidence>
<accession>A0ABS2M639</accession>
<keyword evidence="1" id="KW-1133">Transmembrane helix</keyword>
<proteinExistence type="predicted"/>
<protein>
    <submittedName>
        <fullName evidence="2">Uncharacterized protein YneF (UPF0154 family)</fullName>
    </submittedName>
</protein>
<evidence type="ECO:0000256" key="1">
    <source>
        <dbReference type="SAM" id="Phobius"/>
    </source>
</evidence>
<dbReference type="Proteomes" id="UP000732378">
    <property type="component" value="Unassembled WGS sequence"/>
</dbReference>
<feature type="transmembrane region" description="Helical" evidence="1">
    <location>
        <begin position="12"/>
        <end position="34"/>
    </location>
</feature>